<dbReference type="Gene3D" id="2.160.20.10">
    <property type="entry name" value="Single-stranded right-handed beta-helix, Pectin lyase-like"/>
    <property type="match status" value="1"/>
</dbReference>
<dbReference type="InterPro" id="IPR012334">
    <property type="entry name" value="Pectin_lyas_fold"/>
</dbReference>
<dbReference type="SUPFAM" id="SSF51126">
    <property type="entry name" value="Pectin lyase-like"/>
    <property type="match status" value="1"/>
</dbReference>
<dbReference type="AlphaFoldDB" id="A0A0K1PRI1"/>
<protein>
    <submittedName>
        <fullName evidence="2">Uncharacterized protein</fullName>
    </submittedName>
</protein>
<evidence type="ECO:0000256" key="1">
    <source>
        <dbReference type="SAM" id="MobiDB-lite"/>
    </source>
</evidence>
<dbReference type="EMBL" id="CP012333">
    <property type="protein sequence ID" value="AKU95986.1"/>
    <property type="molecule type" value="Genomic_DNA"/>
</dbReference>
<accession>A0A0K1PRI1</accession>
<evidence type="ECO:0000313" key="2">
    <source>
        <dbReference type="EMBL" id="AKU95986.1"/>
    </source>
</evidence>
<evidence type="ECO:0000313" key="3">
    <source>
        <dbReference type="Proteomes" id="UP000064967"/>
    </source>
</evidence>
<feature type="compositionally biased region" description="Low complexity" evidence="1">
    <location>
        <begin position="28"/>
        <end position="42"/>
    </location>
</feature>
<dbReference type="Proteomes" id="UP000064967">
    <property type="component" value="Chromosome"/>
</dbReference>
<dbReference type="KEGG" id="llu:AKJ09_02650"/>
<sequence>MSGMLLVTGAGCASVLGFDEFLPGQAPADSDASADTGATNDGPPVGLGESADADLYVNPQGDDANDGKREHPVRSVNKALLLAAASGPNQKFPLRIAACAGTYSETGFTLTGGIELRGGYDCTSWYRPVSKDDVVGTTYKSPSELSNAKPESDQFISLQPDDSGAPRLDGWTITVDEASAAVRTAGDAVLTELTIANRTKPSDSSSVRSQTFGIAVGPESGTATIEHCSVTVNQSNGRRTGTAPDDVSVGVGIGIAGSSRVRRNSLTTSSVIGSCEGIVLGGAKDVQLVENAIAVVSCTGTAPGIAAIGISATSSDVTSVRNSIVITAPAQTDIANSAAAVGVYLVSGGTFDSDGDRVIAPAVVVPNQRLLFNGFLDSAGVLTRVVNASIVFNASKTITLDDSAGIRLLAPSNALLAHNSMYFSGADADGGSIYGISLSNSVTGAIKIDSNLVVTEDHRPAFIRASCQVSAVAELLHNRHAGFDPSLVGTGCPSKATLEDLQSGDAGDNVLFTCPGECSKLFANSGLDTTETGLRLTDAGCSGFQVPSNDAVPVDGRGIARSKGTTTAGAFEAPCK</sequence>
<name>A0A0K1PRI1_9BACT</name>
<dbReference type="InterPro" id="IPR011050">
    <property type="entry name" value="Pectin_lyase_fold/virulence"/>
</dbReference>
<dbReference type="STRING" id="1391654.AKJ09_02650"/>
<organism evidence="2 3">
    <name type="scientific">Labilithrix luteola</name>
    <dbReference type="NCBI Taxonomy" id="1391654"/>
    <lineage>
        <taxon>Bacteria</taxon>
        <taxon>Pseudomonadati</taxon>
        <taxon>Myxococcota</taxon>
        <taxon>Polyangia</taxon>
        <taxon>Polyangiales</taxon>
        <taxon>Labilitrichaceae</taxon>
        <taxon>Labilithrix</taxon>
    </lineage>
</organism>
<proteinExistence type="predicted"/>
<gene>
    <name evidence="2" type="ORF">AKJ09_02650</name>
</gene>
<keyword evidence="3" id="KW-1185">Reference proteome</keyword>
<reference evidence="2 3" key="1">
    <citation type="submission" date="2015-08" db="EMBL/GenBank/DDBJ databases">
        <authorList>
            <person name="Babu N.S."/>
            <person name="Beckwith C.J."/>
            <person name="Beseler K.G."/>
            <person name="Brison A."/>
            <person name="Carone J.V."/>
            <person name="Caskin T.P."/>
            <person name="Diamond M."/>
            <person name="Durham M.E."/>
            <person name="Foxe J.M."/>
            <person name="Go M."/>
            <person name="Henderson B.A."/>
            <person name="Jones I.B."/>
            <person name="McGettigan J.A."/>
            <person name="Micheletti S.J."/>
            <person name="Nasrallah M.E."/>
            <person name="Ortiz D."/>
            <person name="Piller C.R."/>
            <person name="Privatt S.R."/>
            <person name="Schneider S.L."/>
            <person name="Sharp S."/>
            <person name="Smith T.C."/>
            <person name="Stanton J.D."/>
            <person name="Ullery H.E."/>
            <person name="Wilson R.J."/>
            <person name="Serrano M.G."/>
            <person name="Buck G."/>
            <person name="Lee V."/>
            <person name="Wang Y."/>
            <person name="Carvalho R."/>
            <person name="Voegtly L."/>
            <person name="Shi R."/>
            <person name="Duckworth R."/>
            <person name="Johnson A."/>
            <person name="Loviza R."/>
            <person name="Walstead R."/>
            <person name="Shah Z."/>
            <person name="Kiflezghi M."/>
            <person name="Wade K."/>
            <person name="Ball S.L."/>
            <person name="Bradley K.W."/>
            <person name="Asai D.J."/>
            <person name="Bowman C.A."/>
            <person name="Russell D.A."/>
            <person name="Pope W.H."/>
            <person name="Jacobs-Sera D."/>
            <person name="Hendrix R.W."/>
            <person name="Hatfull G.F."/>
        </authorList>
    </citation>
    <scope>NUCLEOTIDE SEQUENCE [LARGE SCALE GENOMIC DNA]</scope>
    <source>
        <strain evidence="2 3">DSM 27648</strain>
    </source>
</reference>
<feature type="region of interest" description="Disordered" evidence="1">
    <location>
        <begin position="27"/>
        <end position="71"/>
    </location>
</feature>